<dbReference type="AlphaFoldDB" id="A0A8J1Y7R5"/>
<dbReference type="OrthoDB" id="6019940at2759"/>
<accession>A0A8J1Y7R5</accession>
<protein>
    <submittedName>
        <fullName evidence="1">Uncharacterized protein</fullName>
    </submittedName>
</protein>
<dbReference type="Proteomes" id="UP000749559">
    <property type="component" value="Unassembled WGS sequence"/>
</dbReference>
<sequence length="197" mass="20700">MVKQLSTSLSDGILALSAFHATYTIGRGNLAASFGFALIGSAATAGVLKFSQESPTDNLIYIHTTLAWLSSLIGVPALGAAYCQHVELNSLANVHYALGIAAIISWNVLNYKLQNLASTAVGGVALLSIAVICCLKFNPTGIIGAVLYVVAGLVIGIEGTLFGVLRVDWFHYALAVANIALMLGLSQKEKLVFYKAK</sequence>
<evidence type="ECO:0000313" key="1">
    <source>
        <dbReference type="EMBL" id="CAH1780569.1"/>
    </source>
</evidence>
<evidence type="ECO:0000313" key="2">
    <source>
        <dbReference type="Proteomes" id="UP000749559"/>
    </source>
</evidence>
<reference evidence="1" key="1">
    <citation type="submission" date="2022-03" db="EMBL/GenBank/DDBJ databases">
        <authorList>
            <person name="Martin C."/>
        </authorList>
    </citation>
    <scope>NUCLEOTIDE SEQUENCE</scope>
</reference>
<gene>
    <name evidence="1" type="ORF">OFUS_LOCUS7248</name>
</gene>
<keyword evidence="2" id="KW-1185">Reference proteome</keyword>
<comment type="caution">
    <text evidence="1">The sequence shown here is derived from an EMBL/GenBank/DDBJ whole genome shotgun (WGS) entry which is preliminary data.</text>
</comment>
<name>A0A8J1Y7R5_OWEFU</name>
<dbReference type="EMBL" id="CAIIXF020000003">
    <property type="protein sequence ID" value="CAH1780569.1"/>
    <property type="molecule type" value="Genomic_DNA"/>
</dbReference>
<organism evidence="1 2">
    <name type="scientific">Owenia fusiformis</name>
    <name type="common">Polychaete worm</name>
    <dbReference type="NCBI Taxonomy" id="6347"/>
    <lineage>
        <taxon>Eukaryota</taxon>
        <taxon>Metazoa</taxon>
        <taxon>Spiralia</taxon>
        <taxon>Lophotrochozoa</taxon>
        <taxon>Annelida</taxon>
        <taxon>Polychaeta</taxon>
        <taxon>Sedentaria</taxon>
        <taxon>Canalipalpata</taxon>
        <taxon>Sabellida</taxon>
        <taxon>Oweniida</taxon>
        <taxon>Oweniidae</taxon>
        <taxon>Owenia</taxon>
    </lineage>
</organism>
<proteinExistence type="predicted"/>